<dbReference type="Pfam" id="PF19877">
    <property type="entry name" value="DUF6350"/>
    <property type="match status" value="1"/>
</dbReference>
<dbReference type="EMBL" id="CAFBOU010000007">
    <property type="protein sequence ID" value="CAB4984432.1"/>
    <property type="molecule type" value="Genomic_DNA"/>
</dbReference>
<dbReference type="InterPro" id="IPR045931">
    <property type="entry name" value="DUF6350"/>
</dbReference>
<proteinExistence type="predicted"/>
<organism evidence="3">
    <name type="scientific">freshwater metagenome</name>
    <dbReference type="NCBI Taxonomy" id="449393"/>
    <lineage>
        <taxon>unclassified sequences</taxon>
        <taxon>metagenomes</taxon>
        <taxon>ecological metagenomes</taxon>
    </lineage>
</organism>
<keyword evidence="1" id="KW-0472">Membrane</keyword>
<feature type="transmembrane region" description="Helical" evidence="1">
    <location>
        <begin position="265"/>
        <end position="285"/>
    </location>
</feature>
<feature type="transmembrane region" description="Helical" evidence="1">
    <location>
        <begin position="12"/>
        <end position="33"/>
    </location>
</feature>
<feature type="transmembrane region" description="Helical" evidence="1">
    <location>
        <begin position="107"/>
        <end position="124"/>
    </location>
</feature>
<feature type="transmembrane region" description="Helical" evidence="1">
    <location>
        <begin position="69"/>
        <end position="86"/>
    </location>
</feature>
<sequence length="357" mass="38229">MLQRVLAVSFAQVLRTIAILLLPLAFISLIAWATAGSATGNTSDPIRAAIWLWLGAHHIPFFLNGTTTGYLSYLPIGAMLLPFFALRSGFGRALAKLHGDFHNISSVRSIFSFQYALIVTLLALASKSPNVTPQWYLAPVFAFLIAYLASLTAGSRMRMSQAVSYTTRVLAILLGFSFIFLAIAIFMNISTFKNITIVLQPGFFGAFLLFALNFFYLPNLAVSVLAYFTGTGFAVGAGTLVSPMVHRLGDIPALPLLAALPTSSSKWALIFVVFVIALGALLANWALAASSRSLTQAIALIAISISLISYLASGSLMTQAMSAVGVSIWKLALSVTLEIGIGVAALVFIPQIRLRSR</sequence>
<keyword evidence="1" id="KW-0812">Transmembrane</keyword>
<keyword evidence="1" id="KW-1133">Transmembrane helix</keyword>
<evidence type="ECO:0000256" key="1">
    <source>
        <dbReference type="SAM" id="Phobius"/>
    </source>
</evidence>
<protein>
    <submittedName>
        <fullName evidence="3">Unannotated protein</fullName>
    </submittedName>
</protein>
<feature type="transmembrane region" description="Helical" evidence="1">
    <location>
        <begin position="297"/>
        <end position="316"/>
    </location>
</feature>
<reference evidence="3" key="1">
    <citation type="submission" date="2020-05" db="EMBL/GenBank/DDBJ databases">
        <authorList>
            <person name="Chiriac C."/>
            <person name="Salcher M."/>
            <person name="Ghai R."/>
            <person name="Kavagutti S V."/>
        </authorList>
    </citation>
    <scope>NUCLEOTIDE SEQUENCE</scope>
</reference>
<dbReference type="AlphaFoldDB" id="A0A6J7MZK6"/>
<feature type="transmembrane region" description="Helical" evidence="1">
    <location>
        <begin position="136"/>
        <end position="157"/>
    </location>
</feature>
<dbReference type="EMBL" id="CAEZZY010000046">
    <property type="protein sequence ID" value="CAB4777687.1"/>
    <property type="molecule type" value="Genomic_DNA"/>
</dbReference>
<feature type="transmembrane region" description="Helical" evidence="1">
    <location>
        <begin position="224"/>
        <end position="245"/>
    </location>
</feature>
<accession>A0A6J7MZK6</accession>
<name>A0A6J7MZK6_9ZZZZ</name>
<feature type="transmembrane region" description="Helical" evidence="1">
    <location>
        <begin position="328"/>
        <end position="349"/>
    </location>
</feature>
<feature type="transmembrane region" description="Helical" evidence="1">
    <location>
        <begin position="195"/>
        <end position="217"/>
    </location>
</feature>
<gene>
    <name evidence="2" type="ORF">UFOPK2928_00560</name>
    <name evidence="3" type="ORF">UFOPK4010_00179</name>
</gene>
<evidence type="ECO:0000313" key="3">
    <source>
        <dbReference type="EMBL" id="CAB4984432.1"/>
    </source>
</evidence>
<feature type="transmembrane region" description="Helical" evidence="1">
    <location>
        <begin position="169"/>
        <end position="189"/>
    </location>
</feature>
<evidence type="ECO:0000313" key="2">
    <source>
        <dbReference type="EMBL" id="CAB4777687.1"/>
    </source>
</evidence>